<dbReference type="GO" id="GO:0019288">
    <property type="term" value="P:isopentenyl diphosphate biosynthetic process, methylerythritol 4-phosphate pathway"/>
    <property type="evidence" value="ECO:0007669"/>
    <property type="project" value="UniProtKB-UniRule"/>
</dbReference>
<evidence type="ECO:0000256" key="1">
    <source>
        <dbReference type="ARBA" id="ARBA00000200"/>
    </source>
</evidence>
<dbReference type="AlphaFoldDB" id="A0A7U4THM9"/>
<feature type="binding site" evidence="7">
    <location>
        <begin position="61"/>
        <end position="65"/>
    </location>
    <ligand>
        <name>4-CDP-2-C-methyl-D-erythritol 2-phosphate</name>
        <dbReference type="ChEBI" id="CHEBI:57919"/>
    </ligand>
</feature>
<feature type="binding site" evidence="7">
    <location>
        <begin position="8"/>
        <end position="10"/>
    </location>
    <ligand>
        <name>4-CDP-2-C-methyl-D-erythritol 2-phosphate</name>
        <dbReference type="ChEBI" id="CHEBI:57919"/>
    </ligand>
</feature>
<dbReference type="SUPFAM" id="SSF69765">
    <property type="entry name" value="IpsF-like"/>
    <property type="match status" value="1"/>
</dbReference>
<feature type="binding site" evidence="7">
    <location>
        <begin position="34"/>
        <end position="35"/>
    </location>
    <ligand>
        <name>4-CDP-2-C-methyl-D-erythritol 2-phosphate</name>
        <dbReference type="ChEBI" id="CHEBI:57919"/>
    </ligand>
</feature>
<dbReference type="InterPro" id="IPR020555">
    <property type="entry name" value="MECDP_synthase_CS"/>
</dbReference>
<dbReference type="GO" id="GO:0008685">
    <property type="term" value="F:2-C-methyl-D-erythritol 2,4-cyclodiphosphate synthase activity"/>
    <property type="evidence" value="ECO:0007669"/>
    <property type="project" value="UniProtKB-UniRule"/>
</dbReference>
<name>A0A7U4THM9_DESA2</name>
<comment type="subunit">
    <text evidence="7">Homotrimer.</text>
</comment>
<dbReference type="OrthoDB" id="9804336at2"/>
<keyword evidence="6 7" id="KW-0456">Lyase</keyword>
<comment type="caution">
    <text evidence="7">Lacks conserved residue(s) required for the propagation of feature annotation.</text>
</comment>
<dbReference type="CDD" id="cd00554">
    <property type="entry name" value="MECDP_synthase"/>
    <property type="match status" value="1"/>
</dbReference>
<dbReference type="GO" id="GO:0016114">
    <property type="term" value="P:terpenoid biosynthetic process"/>
    <property type="evidence" value="ECO:0007669"/>
    <property type="project" value="InterPro"/>
</dbReference>
<dbReference type="NCBIfam" id="TIGR00151">
    <property type="entry name" value="ispF"/>
    <property type="match status" value="1"/>
</dbReference>
<keyword evidence="4 7" id="KW-0479">Metal-binding</keyword>
<keyword evidence="5 7" id="KW-0414">Isoprene biosynthesis</keyword>
<reference evidence="10 11" key="1">
    <citation type="submission" date="2015-10" db="EMBL/GenBank/DDBJ databases">
        <title>Candidatus Desulfofervidus auxilii, a hydrogenotrophic sulfate-reducing bacterium involved in the thermophilic anaerobic oxidation of methane.</title>
        <authorList>
            <person name="Krukenberg V."/>
            <person name="Richter M."/>
            <person name="Wegener G."/>
        </authorList>
    </citation>
    <scope>NUCLEOTIDE SEQUENCE [LARGE SCALE GENOMIC DNA]</scope>
    <source>
        <strain evidence="10 11">HS1</strain>
    </source>
</reference>
<dbReference type="Proteomes" id="UP000070560">
    <property type="component" value="Chromosome"/>
</dbReference>
<dbReference type="HAMAP" id="MF_00107">
    <property type="entry name" value="IspF"/>
    <property type="match status" value="1"/>
</dbReference>
<dbReference type="EC" id="4.6.1.12" evidence="3 7"/>
<protein>
    <recommendedName>
        <fullName evidence="3 7">2-C-methyl-D-erythritol 2,4-cyclodiphosphate synthase</fullName>
        <shortName evidence="7">MECDP-synthase</shortName>
        <shortName evidence="7">MECPP-synthase</shortName>
        <shortName evidence="7">MECPS</shortName>
        <ecNumber evidence="3 7">4.6.1.12</ecNumber>
    </recommendedName>
</protein>
<sequence>MRIGFGFDVHRLVEGRPLILGGVKIPFPKGLLGHSDGDALVHAVIDAVFGAMGKGDIGQHFPDTDLSLKGISSLKMLAKVQEMLQAQKFIIINLDATIVAEAPKLNPYFPKMRKEIAAVLGIPLECINLKAKTAEGLGYLGQGQGIAAYAVVLLRKRMSYESGGI</sequence>
<feature type="binding site" evidence="7">
    <location>
        <position position="10"/>
    </location>
    <ligand>
        <name>a divalent metal cation</name>
        <dbReference type="ChEBI" id="CHEBI:60240"/>
    </ligand>
</feature>
<dbReference type="GO" id="GO:0046872">
    <property type="term" value="F:metal ion binding"/>
    <property type="evidence" value="ECO:0007669"/>
    <property type="project" value="UniProtKB-KW"/>
</dbReference>
<comment type="pathway">
    <text evidence="2 7">Isoprenoid biosynthesis; isopentenyl diphosphate biosynthesis via DXP pathway; isopentenyl diphosphate from 1-deoxy-D-xylulose 5-phosphate: step 4/6.</text>
</comment>
<feature type="binding site" evidence="7">
    <location>
        <position position="42"/>
    </location>
    <ligand>
        <name>a divalent metal cation</name>
        <dbReference type="ChEBI" id="CHEBI:60240"/>
    </ligand>
</feature>
<dbReference type="UniPathway" id="UPA00056">
    <property type="reaction ID" value="UER00095"/>
</dbReference>
<evidence type="ECO:0000256" key="5">
    <source>
        <dbReference type="ARBA" id="ARBA00023229"/>
    </source>
</evidence>
<dbReference type="Gene3D" id="3.30.1330.50">
    <property type="entry name" value="2-C-methyl-D-erythritol 2,4-cyclodiphosphate synthase"/>
    <property type="match status" value="1"/>
</dbReference>
<evidence type="ECO:0000259" key="9">
    <source>
        <dbReference type="Pfam" id="PF02542"/>
    </source>
</evidence>
<evidence type="ECO:0000256" key="3">
    <source>
        <dbReference type="ARBA" id="ARBA00012579"/>
    </source>
</evidence>
<dbReference type="InterPro" id="IPR003526">
    <property type="entry name" value="MECDP_synthase"/>
</dbReference>
<comment type="similarity">
    <text evidence="7 8">Belongs to the IspF family.</text>
</comment>
<feature type="domain" description="2-C-methyl-D-erythritol 2,4-cyclodiphosphate synthase" evidence="9">
    <location>
        <begin position="1"/>
        <end position="154"/>
    </location>
</feature>
<evidence type="ECO:0000256" key="2">
    <source>
        <dbReference type="ARBA" id="ARBA00004709"/>
    </source>
</evidence>
<comment type="catalytic activity">
    <reaction evidence="1 7 8">
        <text>4-CDP-2-C-methyl-D-erythritol 2-phosphate = 2-C-methyl-D-erythritol 2,4-cyclic diphosphate + CMP</text>
        <dbReference type="Rhea" id="RHEA:23864"/>
        <dbReference type="ChEBI" id="CHEBI:57919"/>
        <dbReference type="ChEBI" id="CHEBI:58483"/>
        <dbReference type="ChEBI" id="CHEBI:60377"/>
        <dbReference type="EC" id="4.6.1.12"/>
    </reaction>
</comment>
<evidence type="ECO:0000256" key="4">
    <source>
        <dbReference type="ARBA" id="ARBA00022723"/>
    </source>
</evidence>
<evidence type="ECO:0000313" key="11">
    <source>
        <dbReference type="Proteomes" id="UP000070560"/>
    </source>
</evidence>
<evidence type="ECO:0000256" key="8">
    <source>
        <dbReference type="RuleBase" id="RU004395"/>
    </source>
</evidence>
<feature type="site" description="Transition state stabilizer" evidence="7">
    <location>
        <position position="34"/>
    </location>
</feature>
<dbReference type="PANTHER" id="PTHR43181">
    <property type="entry name" value="2-C-METHYL-D-ERYTHRITOL 2,4-CYCLODIPHOSPHATE SYNTHASE, CHLOROPLASTIC"/>
    <property type="match status" value="1"/>
</dbReference>
<dbReference type="PANTHER" id="PTHR43181:SF1">
    <property type="entry name" value="2-C-METHYL-D-ERYTHRITOL 2,4-CYCLODIPHOSPHATE SYNTHASE, CHLOROPLASTIC"/>
    <property type="match status" value="1"/>
</dbReference>
<keyword evidence="11" id="KW-1185">Reference proteome</keyword>
<feature type="binding site" evidence="7">
    <location>
        <begin position="56"/>
        <end position="58"/>
    </location>
    <ligand>
        <name>4-CDP-2-C-methyl-D-erythritol 2-phosphate</name>
        <dbReference type="ChEBI" id="CHEBI:57919"/>
    </ligand>
</feature>
<proteinExistence type="inferred from homology"/>
<feature type="site" description="Transition state stabilizer" evidence="7">
    <location>
        <position position="133"/>
    </location>
</feature>
<dbReference type="PROSITE" id="PS01350">
    <property type="entry name" value="ISPF"/>
    <property type="match status" value="1"/>
</dbReference>
<evidence type="ECO:0000313" key="10">
    <source>
        <dbReference type="EMBL" id="AMM40366.1"/>
    </source>
</evidence>
<dbReference type="KEGG" id="daw:HS1_000560"/>
<gene>
    <name evidence="7" type="primary">ispF</name>
    <name evidence="10" type="ORF">HS1_000560</name>
</gene>
<dbReference type="Pfam" id="PF02542">
    <property type="entry name" value="YgbB"/>
    <property type="match status" value="1"/>
</dbReference>
<comment type="cofactor">
    <cofactor evidence="7">
        <name>a divalent metal cation</name>
        <dbReference type="ChEBI" id="CHEBI:60240"/>
    </cofactor>
    <text evidence="7">Binds 1 divalent metal cation per subunit.</text>
</comment>
<evidence type="ECO:0000256" key="7">
    <source>
        <dbReference type="HAMAP-Rule" id="MF_00107"/>
    </source>
</evidence>
<organism evidence="10 11">
    <name type="scientific">Desulfofervidus auxilii</name>
    <dbReference type="NCBI Taxonomy" id="1621989"/>
    <lineage>
        <taxon>Bacteria</taxon>
        <taxon>Pseudomonadati</taxon>
        <taxon>Thermodesulfobacteriota</taxon>
        <taxon>Candidatus Desulfofervidia</taxon>
        <taxon>Candidatus Desulfofervidales</taxon>
        <taxon>Candidatus Desulfofervidaceae</taxon>
        <taxon>Candidatus Desulfofervidus</taxon>
    </lineage>
</organism>
<dbReference type="EMBL" id="CP013015">
    <property type="protein sequence ID" value="AMM40366.1"/>
    <property type="molecule type" value="Genomic_DNA"/>
</dbReference>
<comment type="function">
    <text evidence="7">Involved in the biosynthesis of isopentenyl diphosphate (IPP) and dimethylallyl diphosphate (DMAPP), two major building blocks of isoprenoid compounds. Catalyzes the conversion of 4-diphosphocytidyl-2-C-methyl-D-erythritol 2-phosphate (CDP-ME2P) to 2-C-methyl-D-erythritol 2,4-cyclodiphosphate (ME-CPP) with a corresponding release of cytidine 5-monophosphate (CMP).</text>
</comment>
<accession>A0A7U4THM9</accession>
<feature type="binding site" evidence="7">
    <location>
        <position position="8"/>
    </location>
    <ligand>
        <name>a divalent metal cation</name>
        <dbReference type="ChEBI" id="CHEBI:60240"/>
    </ligand>
</feature>
<dbReference type="InterPro" id="IPR036571">
    <property type="entry name" value="MECDP_synthase_sf"/>
</dbReference>
<evidence type="ECO:0000256" key="6">
    <source>
        <dbReference type="ARBA" id="ARBA00023239"/>
    </source>
</evidence>